<feature type="domain" description="Amino acid transporter transmembrane" evidence="11">
    <location>
        <begin position="39"/>
        <end position="443"/>
    </location>
</feature>
<gene>
    <name evidence="12" type="ORF">DL546_001237</name>
</gene>
<feature type="transmembrane region" description="Helical" evidence="10">
    <location>
        <begin position="190"/>
        <end position="208"/>
    </location>
</feature>
<dbReference type="PANTHER" id="PTHR22950">
    <property type="entry name" value="AMINO ACID TRANSPORTER"/>
    <property type="match status" value="1"/>
</dbReference>
<feature type="transmembrane region" description="Helical" evidence="10">
    <location>
        <begin position="261"/>
        <end position="287"/>
    </location>
</feature>
<dbReference type="GO" id="GO:0005302">
    <property type="term" value="F:L-tyrosine transmembrane transporter activity"/>
    <property type="evidence" value="ECO:0007669"/>
    <property type="project" value="TreeGrafter"/>
</dbReference>
<feature type="transmembrane region" description="Helical" evidence="10">
    <location>
        <begin position="110"/>
        <end position="136"/>
    </location>
</feature>
<evidence type="ECO:0000256" key="7">
    <source>
        <dbReference type="ARBA" id="ARBA00022989"/>
    </source>
</evidence>
<dbReference type="Proteomes" id="UP000275385">
    <property type="component" value="Unassembled WGS sequence"/>
</dbReference>
<dbReference type="EMBL" id="QVQW01000119">
    <property type="protein sequence ID" value="RKU40132.1"/>
    <property type="molecule type" value="Genomic_DNA"/>
</dbReference>
<dbReference type="Pfam" id="PF01490">
    <property type="entry name" value="Aa_trans"/>
    <property type="match status" value="1"/>
</dbReference>
<keyword evidence="8 10" id="KW-0472">Membrane</keyword>
<feature type="region of interest" description="Disordered" evidence="9">
    <location>
        <begin position="344"/>
        <end position="372"/>
    </location>
</feature>
<feature type="transmembrane region" description="Helical" evidence="10">
    <location>
        <begin position="502"/>
        <end position="524"/>
    </location>
</feature>
<accession>A0A420XWU3</accession>
<dbReference type="InterPro" id="IPR013057">
    <property type="entry name" value="AA_transpt_TM"/>
</dbReference>
<evidence type="ECO:0000313" key="13">
    <source>
        <dbReference type="Proteomes" id="UP000275385"/>
    </source>
</evidence>
<evidence type="ECO:0000256" key="2">
    <source>
        <dbReference type="ARBA" id="ARBA00008066"/>
    </source>
</evidence>
<comment type="similarity">
    <text evidence="2">Belongs to the amino acid/polyamine transporter 2 family.</text>
</comment>
<keyword evidence="7 10" id="KW-1133">Transmembrane helix</keyword>
<dbReference type="GO" id="GO:0000329">
    <property type="term" value="C:fungal-type vacuole membrane"/>
    <property type="evidence" value="ECO:0007669"/>
    <property type="project" value="TreeGrafter"/>
</dbReference>
<evidence type="ECO:0000256" key="4">
    <source>
        <dbReference type="ARBA" id="ARBA00022554"/>
    </source>
</evidence>
<name>A0A420XWU3_9PEZI</name>
<feature type="compositionally biased region" description="Polar residues" evidence="9">
    <location>
        <begin position="1"/>
        <end position="20"/>
    </location>
</feature>
<dbReference type="PANTHER" id="PTHR22950:SF678">
    <property type="entry name" value="VACUOLAR AMINO ACID TRANSPORTER 5-RELATED"/>
    <property type="match status" value="1"/>
</dbReference>
<dbReference type="STRING" id="177199.A0A420XWU3"/>
<evidence type="ECO:0000259" key="11">
    <source>
        <dbReference type="Pfam" id="PF01490"/>
    </source>
</evidence>
<dbReference type="GO" id="GO:0015194">
    <property type="term" value="F:L-serine transmembrane transporter activity"/>
    <property type="evidence" value="ECO:0007669"/>
    <property type="project" value="TreeGrafter"/>
</dbReference>
<comment type="caution">
    <text evidence="12">The sequence shown here is derived from an EMBL/GenBank/DDBJ whole genome shotgun (WGS) entry which is preliminary data.</text>
</comment>
<evidence type="ECO:0000256" key="6">
    <source>
        <dbReference type="ARBA" id="ARBA00022970"/>
    </source>
</evidence>
<proteinExistence type="inferred from homology"/>
<evidence type="ECO:0000256" key="3">
    <source>
        <dbReference type="ARBA" id="ARBA00022448"/>
    </source>
</evidence>
<dbReference type="GO" id="GO:0061459">
    <property type="term" value="F:L-arginine transmembrane transporter activity"/>
    <property type="evidence" value="ECO:0007669"/>
    <property type="project" value="TreeGrafter"/>
</dbReference>
<evidence type="ECO:0000256" key="9">
    <source>
        <dbReference type="SAM" id="MobiDB-lite"/>
    </source>
</evidence>
<feature type="transmembrane region" description="Helical" evidence="10">
    <location>
        <begin position="380"/>
        <end position="400"/>
    </location>
</feature>
<dbReference type="GO" id="GO:0005313">
    <property type="term" value="F:L-glutamate transmembrane transporter activity"/>
    <property type="evidence" value="ECO:0007669"/>
    <property type="project" value="TreeGrafter"/>
</dbReference>
<evidence type="ECO:0000256" key="8">
    <source>
        <dbReference type="ARBA" id="ARBA00023136"/>
    </source>
</evidence>
<feature type="region of interest" description="Disordered" evidence="9">
    <location>
        <begin position="1"/>
        <end position="37"/>
    </location>
</feature>
<protein>
    <recommendedName>
        <fullName evidence="11">Amino acid transporter transmembrane domain-containing protein</fullName>
    </recommendedName>
</protein>
<comment type="subcellular location">
    <subcellularLocation>
        <location evidence="1">Vacuole membrane</location>
        <topology evidence="1">Multi-pass membrane protein</topology>
    </subcellularLocation>
</comment>
<feature type="transmembrane region" description="Helical" evidence="10">
    <location>
        <begin position="67"/>
        <end position="89"/>
    </location>
</feature>
<evidence type="ECO:0000313" key="12">
    <source>
        <dbReference type="EMBL" id="RKU40132.1"/>
    </source>
</evidence>
<keyword evidence="5 10" id="KW-0812">Transmembrane</keyword>
<dbReference type="OrthoDB" id="438545at2759"/>
<evidence type="ECO:0000256" key="10">
    <source>
        <dbReference type="SAM" id="Phobius"/>
    </source>
</evidence>
<sequence>MTSYSTIANGSPASRSSTPGDMNRQRRGRGNKDASAGHASMLSSNINLVNTIVGAGTLAMPAALSHYGIALGTCLIVWCGMTSAFGLYLQARSARYLDRGTSSFFALSQITYPNAAVVFDAAIAIKCFGVGVSYLIIIGDLMPDIMRGFSSSFGDIPFLVDRHFWVTVFMLIIIPLSFLRRLDSLKYTSVIALVSIGYLIVLVVYHFAADAHPDRGHLRVVTWESPVAALKNLPVMIFAYTCHQNMFSILNEIKDYSPASILGVISSSIGSAASIYILVAITGYMSFGNDVHPNIISMYPPSVASTIGKAAIVIMVMFSVPLQHHPCRASVDAVLRWRPNKSQSLPTAARSSSPQPLMSSSASGSGASNHGSPPVAMSDLRFAIITSVILLGSYLTALTVSSFDRVLAYVGSTGSTSISFILPGLFYYKISDPDSIHHQRLTKEDDDADLDDNTAVEGEGTAASSGLLGSVASIRSAVSGVGRRKKWRWDLEHLETGLLRKLALCLSIYGVLVMVVCLSINMFAGAGSH</sequence>
<organism evidence="12 13">
    <name type="scientific">Coniochaeta pulveracea</name>
    <dbReference type="NCBI Taxonomy" id="177199"/>
    <lineage>
        <taxon>Eukaryota</taxon>
        <taxon>Fungi</taxon>
        <taxon>Dikarya</taxon>
        <taxon>Ascomycota</taxon>
        <taxon>Pezizomycotina</taxon>
        <taxon>Sordariomycetes</taxon>
        <taxon>Sordariomycetidae</taxon>
        <taxon>Coniochaetales</taxon>
        <taxon>Coniochaetaceae</taxon>
        <taxon>Coniochaeta</taxon>
    </lineage>
</organism>
<dbReference type="GO" id="GO:0015189">
    <property type="term" value="F:L-lysine transmembrane transporter activity"/>
    <property type="evidence" value="ECO:0007669"/>
    <property type="project" value="TreeGrafter"/>
</dbReference>
<keyword evidence="6" id="KW-0029">Amino-acid transport</keyword>
<feature type="transmembrane region" description="Helical" evidence="10">
    <location>
        <begin position="156"/>
        <end position="178"/>
    </location>
</feature>
<keyword evidence="4" id="KW-0926">Vacuole</keyword>
<keyword evidence="13" id="KW-1185">Reference proteome</keyword>
<feature type="transmembrane region" description="Helical" evidence="10">
    <location>
        <begin position="299"/>
        <end position="320"/>
    </location>
</feature>
<feature type="transmembrane region" description="Helical" evidence="10">
    <location>
        <begin position="406"/>
        <end position="428"/>
    </location>
</feature>
<keyword evidence="3" id="KW-0813">Transport</keyword>
<reference evidence="12 13" key="1">
    <citation type="submission" date="2018-08" db="EMBL/GenBank/DDBJ databases">
        <title>Draft genome of the lignicolous fungus Coniochaeta pulveracea.</title>
        <authorList>
            <person name="Borstlap C.J."/>
            <person name="De Witt R.N."/>
            <person name="Botha A."/>
            <person name="Volschenk H."/>
        </authorList>
    </citation>
    <scope>NUCLEOTIDE SEQUENCE [LARGE SCALE GENOMIC DNA]</scope>
    <source>
        <strain evidence="12 13">CAB683</strain>
    </source>
</reference>
<feature type="transmembrane region" description="Helical" evidence="10">
    <location>
        <begin position="220"/>
        <end position="240"/>
    </location>
</feature>
<evidence type="ECO:0000256" key="5">
    <source>
        <dbReference type="ARBA" id="ARBA00022692"/>
    </source>
</evidence>
<evidence type="ECO:0000256" key="1">
    <source>
        <dbReference type="ARBA" id="ARBA00004128"/>
    </source>
</evidence>
<dbReference type="AlphaFoldDB" id="A0A420XWU3"/>
<dbReference type="GO" id="GO:0005290">
    <property type="term" value="F:L-histidine transmembrane transporter activity"/>
    <property type="evidence" value="ECO:0007669"/>
    <property type="project" value="TreeGrafter"/>
</dbReference>
<feature type="compositionally biased region" description="Low complexity" evidence="9">
    <location>
        <begin position="349"/>
        <end position="372"/>
    </location>
</feature>